<name>A0A432LHL9_9BACI</name>
<dbReference type="Proteomes" id="UP000287910">
    <property type="component" value="Unassembled WGS sequence"/>
</dbReference>
<evidence type="ECO:0000313" key="2">
    <source>
        <dbReference type="Proteomes" id="UP000287910"/>
    </source>
</evidence>
<organism evidence="1 2">
    <name type="scientific">Lysinibacillus antri</name>
    <dbReference type="NCBI Taxonomy" id="2498145"/>
    <lineage>
        <taxon>Bacteria</taxon>
        <taxon>Bacillati</taxon>
        <taxon>Bacillota</taxon>
        <taxon>Bacilli</taxon>
        <taxon>Bacillales</taxon>
        <taxon>Bacillaceae</taxon>
        <taxon>Lysinibacillus</taxon>
    </lineage>
</organism>
<gene>
    <name evidence="1" type="ORF">EK386_02355</name>
</gene>
<accession>A0A432LHL9</accession>
<dbReference type="RefSeq" id="WP_126657410.1">
    <property type="nucleotide sequence ID" value="NZ_RYYR01000002.1"/>
</dbReference>
<dbReference type="EMBL" id="RYYR01000002">
    <property type="protein sequence ID" value="RUL56493.1"/>
    <property type="molecule type" value="Genomic_DNA"/>
</dbReference>
<proteinExistence type="predicted"/>
<comment type="caution">
    <text evidence="1">The sequence shown here is derived from an EMBL/GenBank/DDBJ whole genome shotgun (WGS) entry which is preliminary data.</text>
</comment>
<reference evidence="1 2" key="1">
    <citation type="submission" date="2018-12" db="EMBL/GenBank/DDBJ databases">
        <title>Lysinibacillus antri sp. nov., isolated from a cave soil.</title>
        <authorList>
            <person name="Narsing Rao M.P."/>
            <person name="Zhang H."/>
            <person name="Dong Z.-Y."/>
            <person name="Niu X.-K."/>
            <person name="Zhang K."/>
            <person name="Fang B.-Z."/>
            <person name="Kang Y.-Q."/>
            <person name="Xiao M."/>
            <person name="Li W.-J."/>
        </authorList>
    </citation>
    <scope>NUCLEOTIDE SEQUENCE [LARGE SCALE GENOMIC DNA]</scope>
    <source>
        <strain evidence="1 2">SYSU K30002</strain>
    </source>
</reference>
<evidence type="ECO:0000313" key="1">
    <source>
        <dbReference type="EMBL" id="RUL56493.1"/>
    </source>
</evidence>
<dbReference type="AlphaFoldDB" id="A0A432LHL9"/>
<sequence>MGILTSLNNEIWKEKACIEDLTKEFVMHVQENRFELAATKHQDIHKSIKRVQHLHRQKQLYSIAVKFEREARRYAEKV</sequence>
<keyword evidence="2" id="KW-1185">Reference proteome</keyword>
<protein>
    <submittedName>
        <fullName evidence="1">Uncharacterized protein</fullName>
    </submittedName>
</protein>